<feature type="chain" id="PRO_5034010404" evidence="7">
    <location>
        <begin position="19"/>
        <end position="481"/>
    </location>
</feature>
<dbReference type="PROSITE" id="PS51255">
    <property type="entry name" value="ADPK"/>
    <property type="match status" value="1"/>
</dbReference>
<keyword evidence="3" id="KW-0479">Metal-binding</keyword>
<evidence type="ECO:0000256" key="3">
    <source>
        <dbReference type="ARBA" id="ARBA00022723"/>
    </source>
</evidence>
<dbReference type="AlphaFoldDB" id="A0A8B7YVI0"/>
<dbReference type="InterPro" id="IPR029056">
    <property type="entry name" value="Ribokinase-like"/>
</dbReference>
<evidence type="ECO:0000256" key="7">
    <source>
        <dbReference type="SAM" id="SignalP"/>
    </source>
</evidence>
<sequence>MAPTFVKAGTATLLVVLAAILLQRRSEHQLKERLQTVLNSLLRAEHKVHVSSTEPRRVAVGLGSCLDSVTTAVQLFDRISVQPPAGEDVKHHDSLRSARELAEGFTYFFTRGAAAERYVHDKLLFKRLVAAARDMPEAKWTIGGNAPVMANRMAREGCQVLLGSVISDTIAKEIETGVKVTSHSTDQEVEEVHMILEYKTGETWGSFSAPRANRFIVHSDASNPLLSSLESFQEQLKPFKPHAVVIGGLQMMDNFPFKGDVRSQRLGLLRNVLTRDVPTDIPIHFEFASFVEQATALDVINHVVLYADSLGMNEQELPNLYSLLNYGNISVVSDPYPRVATVLDQMRSVYRSLRTVRGPSMRALTRLHVHTLAFQAILTTKNSKWKNTMAAAAKASLTAYRHVCGSDHIEVAKAHLIMDDSFSLSRQEGSDRVLFQNHRPVSCWEEEDYQICLAPVLVCTQVRKTAGGGDNISAAALAAQI</sequence>
<evidence type="ECO:0000313" key="8">
    <source>
        <dbReference type="Proteomes" id="UP000694845"/>
    </source>
</evidence>
<dbReference type="GO" id="GO:0006006">
    <property type="term" value="P:glucose metabolic process"/>
    <property type="evidence" value="ECO:0007669"/>
    <property type="project" value="TreeGrafter"/>
</dbReference>
<name>A0A8B7YVI0_ACAPL</name>
<dbReference type="PANTHER" id="PTHR21208:SF1">
    <property type="entry name" value="ADP-DEPENDENT GLUCOKINASE"/>
    <property type="match status" value="1"/>
</dbReference>
<evidence type="ECO:0000256" key="4">
    <source>
        <dbReference type="ARBA" id="ARBA00022777"/>
    </source>
</evidence>
<accession>A0A8B7YVI0</accession>
<evidence type="ECO:0000256" key="1">
    <source>
        <dbReference type="ARBA" id="ARBA00022490"/>
    </source>
</evidence>
<dbReference type="GO" id="GO:0043843">
    <property type="term" value="F:ADP-specific glucokinase activity"/>
    <property type="evidence" value="ECO:0007669"/>
    <property type="project" value="TreeGrafter"/>
</dbReference>
<keyword evidence="7" id="KW-0732">Signal</keyword>
<dbReference type="Pfam" id="PF04587">
    <property type="entry name" value="ADP_PFK_GK"/>
    <property type="match status" value="1"/>
</dbReference>
<keyword evidence="5" id="KW-0460">Magnesium</keyword>
<evidence type="ECO:0000256" key="2">
    <source>
        <dbReference type="ARBA" id="ARBA00022679"/>
    </source>
</evidence>
<evidence type="ECO:0000313" key="9">
    <source>
        <dbReference type="RefSeq" id="XP_022097324.1"/>
    </source>
</evidence>
<proteinExistence type="predicted"/>
<keyword evidence="4" id="KW-0418">Kinase</keyword>
<evidence type="ECO:0000256" key="5">
    <source>
        <dbReference type="ARBA" id="ARBA00022842"/>
    </source>
</evidence>
<keyword evidence="6" id="KW-0324">Glycolysis</keyword>
<feature type="signal peptide" evidence="7">
    <location>
        <begin position="1"/>
        <end position="18"/>
    </location>
</feature>
<dbReference type="GO" id="GO:0046872">
    <property type="term" value="F:metal ion binding"/>
    <property type="evidence" value="ECO:0007669"/>
    <property type="project" value="UniProtKB-KW"/>
</dbReference>
<gene>
    <name evidence="9" type="primary">LOC110982882</name>
</gene>
<keyword evidence="8" id="KW-1185">Reference proteome</keyword>
<dbReference type="Gene3D" id="3.40.1190.20">
    <property type="match status" value="1"/>
</dbReference>
<dbReference type="OrthoDB" id="5847021at2759"/>
<keyword evidence="1" id="KW-0963">Cytoplasm</keyword>
<dbReference type="Proteomes" id="UP000694845">
    <property type="component" value="Unplaced"/>
</dbReference>
<dbReference type="GO" id="GO:0005783">
    <property type="term" value="C:endoplasmic reticulum"/>
    <property type="evidence" value="ECO:0007669"/>
    <property type="project" value="TreeGrafter"/>
</dbReference>
<dbReference type="GeneID" id="110982882"/>
<dbReference type="SUPFAM" id="SSF53613">
    <property type="entry name" value="Ribokinase-like"/>
    <property type="match status" value="1"/>
</dbReference>
<evidence type="ECO:0000256" key="6">
    <source>
        <dbReference type="ARBA" id="ARBA00023152"/>
    </source>
</evidence>
<dbReference type="KEGG" id="aplc:110982882"/>
<dbReference type="PANTHER" id="PTHR21208">
    <property type="entry name" value="ADP-DEPENDENT GLUCOKINASE"/>
    <property type="match status" value="1"/>
</dbReference>
<reference evidence="9" key="1">
    <citation type="submission" date="2025-08" db="UniProtKB">
        <authorList>
            <consortium name="RefSeq"/>
        </authorList>
    </citation>
    <scope>IDENTIFICATION</scope>
</reference>
<protein>
    <submittedName>
        <fullName evidence="9">ADP-dependent glucokinase-like isoform X1</fullName>
    </submittedName>
</protein>
<organism evidence="8 9">
    <name type="scientific">Acanthaster planci</name>
    <name type="common">Crown-of-thorns starfish</name>
    <dbReference type="NCBI Taxonomy" id="133434"/>
    <lineage>
        <taxon>Eukaryota</taxon>
        <taxon>Metazoa</taxon>
        <taxon>Echinodermata</taxon>
        <taxon>Eleutherozoa</taxon>
        <taxon>Asterozoa</taxon>
        <taxon>Asteroidea</taxon>
        <taxon>Valvatacea</taxon>
        <taxon>Valvatida</taxon>
        <taxon>Acanthasteridae</taxon>
        <taxon>Acanthaster</taxon>
    </lineage>
</organism>
<dbReference type="InterPro" id="IPR007666">
    <property type="entry name" value="ADP_PFK/GK"/>
</dbReference>
<keyword evidence="2" id="KW-0808">Transferase</keyword>
<dbReference type="RefSeq" id="XP_022097324.1">
    <property type="nucleotide sequence ID" value="XM_022241632.1"/>
</dbReference>
<dbReference type="GO" id="GO:0006096">
    <property type="term" value="P:glycolytic process"/>
    <property type="evidence" value="ECO:0007669"/>
    <property type="project" value="UniProtKB-KW"/>
</dbReference>